<protein>
    <submittedName>
        <fullName evidence="1">Uncharacterized protein</fullName>
    </submittedName>
</protein>
<dbReference type="EMBL" id="BQKI01000003">
    <property type="protein sequence ID" value="GJM90818.1"/>
    <property type="molecule type" value="Genomic_DNA"/>
</dbReference>
<proteinExistence type="predicted"/>
<dbReference type="Proteomes" id="UP001054889">
    <property type="component" value="Unassembled WGS sequence"/>
</dbReference>
<evidence type="ECO:0000313" key="1">
    <source>
        <dbReference type="EMBL" id="GJM90818.1"/>
    </source>
</evidence>
<comment type="caution">
    <text evidence="1">The sequence shown here is derived from an EMBL/GenBank/DDBJ whole genome shotgun (WGS) entry which is preliminary data.</text>
</comment>
<accession>A0AAV5BZ73</accession>
<dbReference type="AlphaFoldDB" id="A0AAV5BZ73"/>
<keyword evidence="2" id="KW-1185">Reference proteome</keyword>
<organism evidence="1 2">
    <name type="scientific">Eleusine coracana subsp. coracana</name>
    <dbReference type="NCBI Taxonomy" id="191504"/>
    <lineage>
        <taxon>Eukaryota</taxon>
        <taxon>Viridiplantae</taxon>
        <taxon>Streptophyta</taxon>
        <taxon>Embryophyta</taxon>
        <taxon>Tracheophyta</taxon>
        <taxon>Spermatophyta</taxon>
        <taxon>Magnoliopsida</taxon>
        <taxon>Liliopsida</taxon>
        <taxon>Poales</taxon>
        <taxon>Poaceae</taxon>
        <taxon>PACMAD clade</taxon>
        <taxon>Chloridoideae</taxon>
        <taxon>Cynodonteae</taxon>
        <taxon>Eleusininae</taxon>
        <taxon>Eleusine</taxon>
    </lineage>
</organism>
<sequence>MEALQPLVDGEDIKWTRHNLNFQMGGVGWVMHEYVVAENPSLKICSIAFTGHCKKSMRAPDGYNQEGCLAAGEPVTQRPRVADDYASGSTTSFVQDMSAAQDFQDRLAFRSCN</sequence>
<reference evidence="1" key="1">
    <citation type="journal article" date="2018" name="DNA Res.">
        <title>Multiple hybrid de novo genome assembly of finger millet, an orphan allotetraploid crop.</title>
        <authorList>
            <person name="Hatakeyama M."/>
            <person name="Aluri S."/>
            <person name="Balachadran M.T."/>
            <person name="Sivarajan S.R."/>
            <person name="Patrignani A."/>
            <person name="Gruter S."/>
            <person name="Poveda L."/>
            <person name="Shimizu-Inatsugi R."/>
            <person name="Baeten J."/>
            <person name="Francoijs K.J."/>
            <person name="Nataraja K.N."/>
            <person name="Reddy Y.A.N."/>
            <person name="Phadnis S."/>
            <person name="Ravikumar R.L."/>
            <person name="Schlapbach R."/>
            <person name="Sreeman S.M."/>
            <person name="Shimizu K.K."/>
        </authorList>
    </citation>
    <scope>NUCLEOTIDE SEQUENCE</scope>
</reference>
<evidence type="ECO:0000313" key="2">
    <source>
        <dbReference type="Proteomes" id="UP001054889"/>
    </source>
</evidence>
<reference evidence="1" key="2">
    <citation type="submission" date="2021-12" db="EMBL/GenBank/DDBJ databases">
        <title>Resequencing data analysis of finger millet.</title>
        <authorList>
            <person name="Hatakeyama M."/>
            <person name="Aluri S."/>
            <person name="Balachadran M.T."/>
            <person name="Sivarajan S.R."/>
            <person name="Poveda L."/>
            <person name="Shimizu-Inatsugi R."/>
            <person name="Schlapbach R."/>
            <person name="Sreeman S.M."/>
            <person name="Shimizu K.K."/>
        </authorList>
    </citation>
    <scope>NUCLEOTIDE SEQUENCE</scope>
</reference>
<name>A0AAV5BZ73_ELECO</name>
<gene>
    <name evidence="1" type="primary">ga07134</name>
    <name evidence="1" type="ORF">PR202_ga07134</name>
</gene>